<dbReference type="PROSITE" id="PS00670">
    <property type="entry name" value="D_2_HYDROXYACID_DH_2"/>
    <property type="match status" value="1"/>
</dbReference>
<dbReference type="EMBL" id="LT840185">
    <property type="protein sequence ID" value="SMF68744.1"/>
    <property type="molecule type" value="Genomic_DNA"/>
</dbReference>
<reference evidence="12" key="1">
    <citation type="submission" date="2017-04" db="EMBL/GenBank/DDBJ databases">
        <authorList>
            <person name="Varghese N."/>
            <person name="Submissions S."/>
        </authorList>
    </citation>
    <scope>NUCLEOTIDE SEQUENCE [LARGE SCALE GENOMIC DNA]</scope>
    <source>
        <strain evidence="12">Dd16</strain>
    </source>
</reference>
<dbReference type="Gene3D" id="3.30.70.260">
    <property type="match status" value="1"/>
</dbReference>
<dbReference type="GO" id="GO:0051287">
    <property type="term" value="F:NAD binding"/>
    <property type="evidence" value="ECO:0007669"/>
    <property type="project" value="UniProtKB-UniRule"/>
</dbReference>
<evidence type="ECO:0000256" key="6">
    <source>
        <dbReference type="ARBA" id="ARBA00023027"/>
    </source>
</evidence>
<organism evidence="11 12">
    <name type="scientific">Allosphingosinicella indica</name>
    <dbReference type="NCBI Taxonomy" id="941907"/>
    <lineage>
        <taxon>Bacteria</taxon>
        <taxon>Pseudomonadati</taxon>
        <taxon>Pseudomonadota</taxon>
        <taxon>Alphaproteobacteria</taxon>
        <taxon>Sphingomonadales</taxon>
        <taxon>Sphingomonadaceae</taxon>
        <taxon>Allosphingosinicella</taxon>
    </lineage>
</organism>
<evidence type="ECO:0000313" key="12">
    <source>
        <dbReference type="Proteomes" id="UP000192934"/>
    </source>
</evidence>
<dbReference type="AlphaFoldDB" id="A0A1X7GEY3"/>
<dbReference type="InterPro" id="IPR029753">
    <property type="entry name" value="D-isomer_DH_CS"/>
</dbReference>
<dbReference type="SUPFAM" id="SSF52283">
    <property type="entry name" value="Formate/glycerate dehydrogenase catalytic domain-like"/>
    <property type="match status" value="1"/>
</dbReference>
<dbReference type="Proteomes" id="UP000192934">
    <property type="component" value="Chromosome I"/>
</dbReference>
<dbReference type="SUPFAM" id="SSF55021">
    <property type="entry name" value="ACT-like"/>
    <property type="match status" value="1"/>
</dbReference>
<comment type="pathway">
    <text evidence="2 9">Amino-acid biosynthesis; L-serine biosynthesis; L-serine from 3-phospho-D-glycerate: step 1/3.</text>
</comment>
<sequence>MKDIPMPKVLISDQMDPKAAEIFRERGLEVDERPGLSKDELKAIIGGYDGLAIRSATKVTADVLEAAPNLKVVGRAGIGVDNVDIPAASAKGVVVMNTPFGNSITTAEHAIALMFALARQLPEADVSTQAGKWEKNRFMGVELTAKTLGLIGAGNIGSIVADRALGLRMRVIAYDPFLTPERALQLGIEKVELDDLLARADFITLHTPLTDQTRGILSAENLAKTKKGVRIINCARGGLIDEAALKAALDSGHVAGAALDVFVEEPAKQSALFGTPGFVATPHLGASTTEAQVNVAIQVAEQIADFLTTGGVTNALNVPSLSAEEAPKLRPYMQLAEKLGSLVGQLEGQRMTGVAIEVEGAAASLNQKPITAAVLAGLMQVYSDTVNMVNAPFLAKERGLDVREVRHDREGDYHTLLRVTVTTPEGQKSVAGTLFANTAPRLVEIFGIKVEAELDGEMIYIVNEDAPGFIGRLGTALGEAGVNIGTFNLGRHTAGGEAVALVSVDSHIDGATVAALKALPGVKRVKPLRF</sequence>
<proteinExistence type="inferred from homology"/>
<dbReference type="UniPathway" id="UPA00135">
    <property type="reaction ID" value="UER00196"/>
</dbReference>
<comment type="catalytic activity">
    <reaction evidence="8 9">
        <text>(2R)-3-phosphoglycerate + NAD(+) = 3-phosphooxypyruvate + NADH + H(+)</text>
        <dbReference type="Rhea" id="RHEA:12641"/>
        <dbReference type="ChEBI" id="CHEBI:15378"/>
        <dbReference type="ChEBI" id="CHEBI:18110"/>
        <dbReference type="ChEBI" id="CHEBI:57540"/>
        <dbReference type="ChEBI" id="CHEBI:57945"/>
        <dbReference type="ChEBI" id="CHEBI:58272"/>
        <dbReference type="EC" id="1.1.1.95"/>
    </reaction>
</comment>
<comment type="similarity">
    <text evidence="3 9">Belongs to the D-isomer specific 2-hydroxyacid dehydrogenase family.</text>
</comment>
<evidence type="ECO:0000256" key="5">
    <source>
        <dbReference type="ARBA" id="ARBA00023002"/>
    </source>
</evidence>
<dbReference type="InterPro" id="IPR036291">
    <property type="entry name" value="NAD(P)-bd_dom_sf"/>
</dbReference>
<comment type="catalytic activity">
    <reaction evidence="7">
        <text>(R)-2-hydroxyglutarate + NAD(+) = 2-oxoglutarate + NADH + H(+)</text>
        <dbReference type="Rhea" id="RHEA:49612"/>
        <dbReference type="ChEBI" id="CHEBI:15378"/>
        <dbReference type="ChEBI" id="CHEBI:15801"/>
        <dbReference type="ChEBI" id="CHEBI:16810"/>
        <dbReference type="ChEBI" id="CHEBI:57540"/>
        <dbReference type="ChEBI" id="CHEBI:57945"/>
        <dbReference type="EC" id="1.1.1.399"/>
    </reaction>
</comment>
<dbReference type="PANTHER" id="PTHR42938:SF47">
    <property type="entry name" value="HYDROXYPYRUVATE REDUCTASE"/>
    <property type="match status" value="1"/>
</dbReference>
<evidence type="ECO:0000259" key="10">
    <source>
        <dbReference type="PROSITE" id="PS51671"/>
    </source>
</evidence>
<dbReference type="InterPro" id="IPR029009">
    <property type="entry name" value="ASB_dom_sf"/>
</dbReference>
<evidence type="ECO:0000256" key="9">
    <source>
        <dbReference type="RuleBase" id="RU363003"/>
    </source>
</evidence>
<protein>
    <recommendedName>
        <fullName evidence="4 9">D-3-phosphoglycerate dehydrogenase</fullName>
        <ecNumber evidence="9">1.1.1.95</ecNumber>
    </recommendedName>
</protein>
<keyword evidence="6 9" id="KW-0520">NAD</keyword>
<dbReference type="InterPro" id="IPR006236">
    <property type="entry name" value="PGDH"/>
</dbReference>
<name>A0A1X7GEY3_9SPHN</name>
<dbReference type="Gene3D" id="3.30.1330.90">
    <property type="entry name" value="D-3-phosphoglycerate dehydrogenase, domain 3"/>
    <property type="match status" value="1"/>
</dbReference>
<evidence type="ECO:0000313" key="11">
    <source>
        <dbReference type="EMBL" id="SMF68744.1"/>
    </source>
</evidence>
<keyword evidence="12" id="KW-1185">Reference proteome</keyword>
<dbReference type="InterPro" id="IPR006139">
    <property type="entry name" value="D-isomer_2_OHA_DH_cat_dom"/>
</dbReference>
<dbReference type="Gene3D" id="3.40.50.720">
    <property type="entry name" value="NAD(P)-binding Rossmann-like Domain"/>
    <property type="match status" value="2"/>
</dbReference>
<evidence type="ECO:0000256" key="8">
    <source>
        <dbReference type="ARBA" id="ARBA00048731"/>
    </source>
</evidence>
<dbReference type="PROSITE" id="PS51671">
    <property type="entry name" value="ACT"/>
    <property type="match status" value="1"/>
</dbReference>
<comment type="function">
    <text evidence="1">Catalyzes the reversible oxidation of 3-phospho-D-glycerate to 3-phosphonooxypyruvate, the first step of the phosphorylated L-serine biosynthesis pathway. Also catalyzes the reversible oxidation of 2-hydroxyglutarate to 2-oxoglutarate.</text>
</comment>
<dbReference type="FunFam" id="3.40.50.720:FF:000021">
    <property type="entry name" value="D-3-phosphoglycerate dehydrogenase"/>
    <property type="match status" value="1"/>
</dbReference>
<dbReference type="EC" id="1.1.1.95" evidence="9"/>
<dbReference type="GO" id="GO:0006564">
    <property type="term" value="P:L-serine biosynthetic process"/>
    <property type="evidence" value="ECO:0007669"/>
    <property type="project" value="UniProtKB-UniRule"/>
</dbReference>
<feature type="domain" description="ACT" evidence="10">
    <location>
        <begin position="458"/>
        <end position="530"/>
    </location>
</feature>
<dbReference type="SUPFAM" id="SSF143548">
    <property type="entry name" value="Serine metabolism enzymes domain"/>
    <property type="match status" value="1"/>
</dbReference>
<dbReference type="InterPro" id="IPR002912">
    <property type="entry name" value="ACT_dom"/>
</dbReference>
<accession>A0A1X7GEY3</accession>
<dbReference type="GO" id="GO:0004617">
    <property type="term" value="F:phosphoglycerate dehydrogenase activity"/>
    <property type="evidence" value="ECO:0007669"/>
    <property type="project" value="UniProtKB-UniRule"/>
</dbReference>
<evidence type="ECO:0000256" key="2">
    <source>
        <dbReference type="ARBA" id="ARBA00005216"/>
    </source>
</evidence>
<gene>
    <name evidence="11" type="ORF">SAMN06295910_1653</name>
</gene>
<evidence type="ECO:0000256" key="1">
    <source>
        <dbReference type="ARBA" id="ARBA00003800"/>
    </source>
</evidence>
<keyword evidence="9" id="KW-0028">Amino-acid biosynthesis</keyword>
<dbReference type="Pfam" id="PF02826">
    <property type="entry name" value="2-Hacid_dh_C"/>
    <property type="match status" value="1"/>
</dbReference>
<dbReference type="InterPro" id="IPR045626">
    <property type="entry name" value="PGDH_ASB_dom"/>
</dbReference>
<dbReference type="InterPro" id="IPR006140">
    <property type="entry name" value="D-isomer_DH_NAD-bd"/>
</dbReference>
<evidence type="ECO:0000256" key="3">
    <source>
        <dbReference type="ARBA" id="ARBA00005854"/>
    </source>
</evidence>
<dbReference type="PROSITE" id="PS00671">
    <property type="entry name" value="D_2_HYDROXYACID_DH_3"/>
    <property type="match status" value="1"/>
</dbReference>
<dbReference type="FunFam" id="3.30.1330.90:FF:000003">
    <property type="entry name" value="D-3-phosphoglycerate dehydrogenase"/>
    <property type="match status" value="1"/>
</dbReference>
<evidence type="ECO:0000256" key="7">
    <source>
        <dbReference type="ARBA" id="ARBA00048126"/>
    </source>
</evidence>
<keyword evidence="9" id="KW-0718">Serine biosynthesis</keyword>
<dbReference type="CDD" id="cd12173">
    <property type="entry name" value="PGDH_4"/>
    <property type="match status" value="1"/>
</dbReference>
<dbReference type="InterPro" id="IPR045865">
    <property type="entry name" value="ACT-like_dom_sf"/>
</dbReference>
<dbReference type="Pfam" id="PF19304">
    <property type="entry name" value="PGDH_inter"/>
    <property type="match status" value="1"/>
</dbReference>
<dbReference type="Pfam" id="PF01842">
    <property type="entry name" value="ACT"/>
    <property type="match status" value="1"/>
</dbReference>
<keyword evidence="5 9" id="KW-0560">Oxidoreductase</keyword>
<dbReference type="STRING" id="941907.SAMN06295910_1653"/>
<dbReference type="CDD" id="cd04902">
    <property type="entry name" value="ACT_3PGDH-xct"/>
    <property type="match status" value="1"/>
</dbReference>
<evidence type="ECO:0000256" key="4">
    <source>
        <dbReference type="ARBA" id="ARBA00021582"/>
    </source>
</evidence>
<dbReference type="NCBIfam" id="TIGR01327">
    <property type="entry name" value="PGDH"/>
    <property type="match status" value="1"/>
</dbReference>
<dbReference type="Pfam" id="PF00389">
    <property type="entry name" value="2-Hacid_dh"/>
    <property type="match status" value="1"/>
</dbReference>
<dbReference type="PANTHER" id="PTHR42938">
    <property type="entry name" value="FORMATE DEHYDROGENASE 1"/>
    <property type="match status" value="1"/>
</dbReference>
<dbReference type="SUPFAM" id="SSF51735">
    <property type="entry name" value="NAD(P)-binding Rossmann-fold domains"/>
    <property type="match status" value="1"/>
</dbReference>